<comment type="caution">
    <text evidence="2">The sequence shown here is derived from an EMBL/GenBank/DDBJ whole genome shotgun (WGS) entry which is preliminary data.</text>
</comment>
<gene>
    <name evidence="2" type="ORF">ACFO5K_13465</name>
</gene>
<feature type="transmembrane region" description="Helical" evidence="1">
    <location>
        <begin position="44"/>
        <end position="60"/>
    </location>
</feature>
<evidence type="ECO:0000313" key="3">
    <source>
        <dbReference type="Proteomes" id="UP001595844"/>
    </source>
</evidence>
<dbReference type="RefSeq" id="WP_378561244.1">
    <property type="nucleotide sequence ID" value="NZ_JBHSDL010000014.1"/>
</dbReference>
<evidence type="ECO:0000256" key="1">
    <source>
        <dbReference type="SAM" id="Phobius"/>
    </source>
</evidence>
<keyword evidence="3" id="KW-1185">Reference proteome</keyword>
<sequence>MATSTANQSGWQPDPEPLPLRWFVILAFSGATGVVVGAITDVGAGVATTLAMVGLLHVILGR</sequence>
<name>A0ABV8VH65_9NOCA</name>
<dbReference type="EMBL" id="JBHSDL010000014">
    <property type="protein sequence ID" value="MFC4375106.1"/>
    <property type="molecule type" value="Genomic_DNA"/>
</dbReference>
<organism evidence="2 3">
    <name type="scientific">Nocardia halotolerans</name>
    <dbReference type="NCBI Taxonomy" id="1755878"/>
    <lineage>
        <taxon>Bacteria</taxon>
        <taxon>Bacillati</taxon>
        <taxon>Actinomycetota</taxon>
        <taxon>Actinomycetes</taxon>
        <taxon>Mycobacteriales</taxon>
        <taxon>Nocardiaceae</taxon>
        <taxon>Nocardia</taxon>
    </lineage>
</organism>
<keyword evidence="1" id="KW-1133">Transmembrane helix</keyword>
<reference evidence="3" key="1">
    <citation type="journal article" date="2019" name="Int. J. Syst. Evol. Microbiol.">
        <title>The Global Catalogue of Microorganisms (GCM) 10K type strain sequencing project: providing services to taxonomists for standard genome sequencing and annotation.</title>
        <authorList>
            <consortium name="The Broad Institute Genomics Platform"/>
            <consortium name="The Broad Institute Genome Sequencing Center for Infectious Disease"/>
            <person name="Wu L."/>
            <person name="Ma J."/>
        </authorList>
    </citation>
    <scope>NUCLEOTIDE SEQUENCE [LARGE SCALE GENOMIC DNA]</scope>
    <source>
        <strain evidence="3">IBRC-M 10490</strain>
    </source>
</reference>
<keyword evidence="1" id="KW-0812">Transmembrane</keyword>
<dbReference type="Proteomes" id="UP001595844">
    <property type="component" value="Unassembled WGS sequence"/>
</dbReference>
<feature type="transmembrane region" description="Helical" evidence="1">
    <location>
        <begin position="20"/>
        <end position="39"/>
    </location>
</feature>
<proteinExistence type="predicted"/>
<evidence type="ECO:0000313" key="2">
    <source>
        <dbReference type="EMBL" id="MFC4375106.1"/>
    </source>
</evidence>
<protein>
    <submittedName>
        <fullName evidence="2">Uncharacterized protein</fullName>
    </submittedName>
</protein>
<keyword evidence="1" id="KW-0472">Membrane</keyword>
<accession>A0ABV8VH65</accession>